<feature type="transmembrane region" description="Helical" evidence="1">
    <location>
        <begin position="168"/>
        <end position="191"/>
    </location>
</feature>
<evidence type="ECO:0000313" key="2">
    <source>
        <dbReference type="WBParaSite" id="maker-PairedContig_1857-snap-gene-0.2-mRNA-1"/>
    </source>
</evidence>
<proteinExistence type="predicted"/>
<sequence>MVLSVDLEIETSNEISKRSVCYQGKAPVFICSPLFSSCPFNVNNNNDSDSNTFLLKHRANFYDTWLLFRRRSNVKLVKPDFITSGQNNNRIEMRKALCTIVGICSCSLFVVHAERVQCGGVISSETRRHVNAYVCPTKLHRETENRCCNPPKINCCREPTFLENHLPAVLSTTLIVTFALLTILIIVCLCWEKCFLHKIIRRKPTLDYIARPEETEQLNSLSLANEYSSERNVYEVNTDIANEFNKNPL</sequence>
<keyword evidence="1" id="KW-0812">Transmembrane</keyword>
<protein>
    <submittedName>
        <fullName evidence="2">Uncharacterized protein</fullName>
    </submittedName>
</protein>
<accession>A0A1I8EFW2</accession>
<name>A0A1I8EFW2_WUCBA</name>
<evidence type="ECO:0000256" key="1">
    <source>
        <dbReference type="SAM" id="Phobius"/>
    </source>
</evidence>
<keyword evidence="1" id="KW-1133">Transmembrane helix</keyword>
<dbReference type="WBParaSite" id="maker-PairedContig_1857-snap-gene-0.2-mRNA-1">
    <property type="protein sequence ID" value="maker-PairedContig_1857-snap-gene-0.2-mRNA-1"/>
    <property type="gene ID" value="maker-PairedContig_1857-snap-gene-0.2"/>
</dbReference>
<organism evidence="2">
    <name type="scientific">Wuchereria bancrofti</name>
    <dbReference type="NCBI Taxonomy" id="6293"/>
    <lineage>
        <taxon>Eukaryota</taxon>
        <taxon>Metazoa</taxon>
        <taxon>Ecdysozoa</taxon>
        <taxon>Nematoda</taxon>
        <taxon>Chromadorea</taxon>
        <taxon>Rhabditida</taxon>
        <taxon>Spirurina</taxon>
        <taxon>Spiruromorpha</taxon>
        <taxon>Filarioidea</taxon>
        <taxon>Onchocercidae</taxon>
        <taxon>Wuchereria</taxon>
    </lineage>
</organism>
<reference evidence="2" key="1">
    <citation type="submission" date="2016-11" db="UniProtKB">
        <authorList>
            <consortium name="WormBaseParasite"/>
        </authorList>
    </citation>
    <scope>IDENTIFICATION</scope>
    <source>
        <strain evidence="2">pt0022</strain>
    </source>
</reference>
<keyword evidence="1" id="KW-0472">Membrane</keyword>
<dbReference type="AlphaFoldDB" id="A0A1I8EFW2"/>